<evidence type="ECO:0000259" key="8">
    <source>
        <dbReference type="Pfam" id="PF13786"/>
    </source>
</evidence>
<dbReference type="EMBL" id="VTES01000005">
    <property type="protein sequence ID" value="TYS61912.1"/>
    <property type="molecule type" value="Genomic_DNA"/>
</dbReference>
<evidence type="ECO:0000313" key="10">
    <source>
        <dbReference type="Proteomes" id="UP000323732"/>
    </source>
</evidence>
<dbReference type="PANTHER" id="PTHR43133:SF8">
    <property type="entry name" value="RNA POLYMERASE SIGMA FACTOR HI_1459-RELATED"/>
    <property type="match status" value="1"/>
</dbReference>
<dbReference type="InterPro" id="IPR014284">
    <property type="entry name" value="RNA_pol_sigma-70_dom"/>
</dbReference>
<keyword evidence="2" id="KW-0805">Transcription regulation</keyword>
<feature type="domain" description="DUF4179" evidence="8">
    <location>
        <begin position="248"/>
        <end position="332"/>
    </location>
</feature>
<evidence type="ECO:0000256" key="1">
    <source>
        <dbReference type="ARBA" id="ARBA00010641"/>
    </source>
</evidence>
<dbReference type="Proteomes" id="UP000323732">
    <property type="component" value="Unassembled WGS sequence"/>
</dbReference>
<dbReference type="CDD" id="cd06171">
    <property type="entry name" value="Sigma70_r4"/>
    <property type="match status" value="1"/>
</dbReference>
<dbReference type="Pfam" id="PF08281">
    <property type="entry name" value="Sigma70_r4_2"/>
    <property type="match status" value="1"/>
</dbReference>
<dbReference type="Gene3D" id="2.60.40.1630">
    <property type="entry name" value="bacillus anthracis domain"/>
    <property type="match status" value="1"/>
</dbReference>
<evidence type="ECO:0000259" key="7">
    <source>
        <dbReference type="Pfam" id="PF08281"/>
    </source>
</evidence>
<dbReference type="InterPro" id="IPR013324">
    <property type="entry name" value="RNA_pol_sigma_r3/r4-like"/>
</dbReference>
<evidence type="ECO:0000256" key="3">
    <source>
        <dbReference type="ARBA" id="ARBA00023082"/>
    </source>
</evidence>
<dbReference type="InterPro" id="IPR025436">
    <property type="entry name" value="DUF4179"/>
</dbReference>
<keyword evidence="6" id="KW-0472">Membrane</keyword>
<dbReference type="NCBIfam" id="TIGR02937">
    <property type="entry name" value="sigma70-ECF"/>
    <property type="match status" value="1"/>
</dbReference>
<gene>
    <name evidence="9" type="ORF">FZD47_17625</name>
</gene>
<dbReference type="Gene3D" id="1.10.10.10">
    <property type="entry name" value="Winged helix-like DNA-binding domain superfamily/Winged helix DNA-binding domain"/>
    <property type="match status" value="1"/>
</dbReference>
<name>A0A5D4SIJ1_9BACI</name>
<dbReference type="Pfam" id="PF13786">
    <property type="entry name" value="DUF4179"/>
    <property type="match status" value="1"/>
</dbReference>
<dbReference type="InterPro" id="IPR013249">
    <property type="entry name" value="RNA_pol_sigma70_r4_t2"/>
</dbReference>
<evidence type="ECO:0000256" key="6">
    <source>
        <dbReference type="SAM" id="Phobius"/>
    </source>
</evidence>
<keyword evidence="5" id="KW-0804">Transcription</keyword>
<reference evidence="9 10" key="1">
    <citation type="submission" date="2019-08" db="EMBL/GenBank/DDBJ databases">
        <title>Bacillus genomes from the desert of Cuatro Cienegas, Coahuila.</title>
        <authorList>
            <person name="Olmedo-Alvarez G."/>
        </authorList>
    </citation>
    <scope>NUCLEOTIDE SEQUENCE [LARGE SCALE GENOMIC DNA]</scope>
    <source>
        <strain evidence="9 10">CH37_1T</strain>
    </source>
</reference>
<organism evidence="9 10">
    <name type="scientific">Bacillus infantis</name>
    <dbReference type="NCBI Taxonomy" id="324767"/>
    <lineage>
        <taxon>Bacteria</taxon>
        <taxon>Bacillati</taxon>
        <taxon>Bacillota</taxon>
        <taxon>Bacilli</taxon>
        <taxon>Bacillales</taxon>
        <taxon>Bacillaceae</taxon>
        <taxon>Bacillus</taxon>
    </lineage>
</organism>
<dbReference type="Gene3D" id="1.10.1740.10">
    <property type="match status" value="1"/>
</dbReference>
<keyword evidence="4" id="KW-0238">DNA-binding</keyword>
<dbReference type="SUPFAM" id="SSF88946">
    <property type="entry name" value="Sigma2 domain of RNA polymerase sigma factors"/>
    <property type="match status" value="1"/>
</dbReference>
<evidence type="ECO:0000256" key="5">
    <source>
        <dbReference type="ARBA" id="ARBA00023163"/>
    </source>
</evidence>
<keyword evidence="3" id="KW-0731">Sigma factor</keyword>
<dbReference type="InterPro" id="IPR036388">
    <property type="entry name" value="WH-like_DNA-bd_sf"/>
</dbReference>
<keyword evidence="6" id="KW-1133">Transmembrane helix</keyword>
<dbReference type="RefSeq" id="WP_148950409.1">
    <property type="nucleotide sequence ID" value="NZ_VTES01000005.1"/>
</dbReference>
<dbReference type="GO" id="GO:0016987">
    <property type="term" value="F:sigma factor activity"/>
    <property type="evidence" value="ECO:0007669"/>
    <property type="project" value="UniProtKB-KW"/>
</dbReference>
<evidence type="ECO:0000313" key="9">
    <source>
        <dbReference type="EMBL" id="TYS61912.1"/>
    </source>
</evidence>
<proteinExistence type="inferred from homology"/>
<dbReference type="InterPro" id="IPR013325">
    <property type="entry name" value="RNA_pol_sigma_r2"/>
</dbReference>
<dbReference type="SUPFAM" id="SSF88659">
    <property type="entry name" value="Sigma3 and sigma4 domains of RNA polymerase sigma factors"/>
    <property type="match status" value="1"/>
</dbReference>
<evidence type="ECO:0000256" key="4">
    <source>
        <dbReference type="ARBA" id="ARBA00023125"/>
    </source>
</evidence>
<comment type="similarity">
    <text evidence="1">Belongs to the sigma-70 factor family. ECF subfamily.</text>
</comment>
<dbReference type="GO" id="GO:0006352">
    <property type="term" value="P:DNA-templated transcription initiation"/>
    <property type="evidence" value="ECO:0007669"/>
    <property type="project" value="InterPro"/>
</dbReference>
<sequence>MLINPEKVNADIPADMSSNDLLSIVNWFEKHQRLFYVFGWSYLRNQKQLEDLFYQTILKVQKDFSKINSKTTFDTWVTKVFIHKCREHAATVSLEASEESDAHRELFKALNQLKGQEREVLVFTYLRGLSTEETASLLQLSVKEVKELLVSGIQSLRNGLRYGEHFNGCAEYQKFYLDYLGRNMERPLKIDFEKHIYHCPECQEDLASFQEAQLHLTKIMEAFQIPAGFMESIKERIAQTENLRQQKNNKRNRIGFIAASVLAILMCTGFFTGAFAKVYYSLSEENPELRPFLQAKLGERLNLVAENNGVKIKIKSVIADEVQTLIFYEIEDTKKNNQYMINFDDGVYVEDEQSIMNEQMYPPYNPPDLESDLNKEEQNIYHGKISLRPLLKDSGTVKLKITKMMKLTRGSSVRDTFSGGLEEARGEWEFEIPVVKQPSTEYELEKDIEVEGLPVRMEKLILTPTATLLQYSMGYAQSGKKRIDNIDFASLEVNNKILKADLYGGASLGSWHGYQAQFEPLFEKKAGKIEVKFKRLYLSFDDYKSIRLDPSKQYPQTFNYAGSRISIDKVEVGKPTTVVLSNHDIKDRAYESFHFNIVTEKSENTSIEMDSEGVYVDKSGKKYDVHQITPALYEKLEYLRHFSTVERVKIQGDNLVPQALEIYGYSTTKYLEDVVRLSLE</sequence>
<protein>
    <submittedName>
        <fullName evidence="9">Sigma-70 family RNA polymerase sigma factor</fullName>
    </submittedName>
</protein>
<feature type="transmembrane region" description="Helical" evidence="6">
    <location>
        <begin position="254"/>
        <end position="280"/>
    </location>
</feature>
<accession>A0A5D4SIJ1</accession>
<feature type="domain" description="RNA polymerase sigma factor 70 region 4 type 2" evidence="7">
    <location>
        <begin position="104"/>
        <end position="149"/>
    </location>
</feature>
<dbReference type="GO" id="GO:0003677">
    <property type="term" value="F:DNA binding"/>
    <property type="evidence" value="ECO:0007669"/>
    <property type="project" value="UniProtKB-KW"/>
</dbReference>
<dbReference type="InterPro" id="IPR039425">
    <property type="entry name" value="RNA_pol_sigma-70-like"/>
</dbReference>
<keyword evidence="6" id="KW-0812">Transmembrane</keyword>
<comment type="caution">
    <text evidence="9">The sequence shown here is derived from an EMBL/GenBank/DDBJ whole genome shotgun (WGS) entry which is preliminary data.</text>
</comment>
<evidence type="ECO:0000256" key="2">
    <source>
        <dbReference type="ARBA" id="ARBA00023015"/>
    </source>
</evidence>
<dbReference type="AlphaFoldDB" id="A0A5D4SIJ1"/>
<dbReference type="PANTHER" id="PTHR43133">
    <property type="entry name" value="RNA POLYMERASE ECF-TYPE SIGMA FACTO"/>
    <property type="match status" value="1"/>
</dbReference>